<dbReference type="GO" id="GO:0003887">
    <property type="term" value="F:DNA-directed DNA polymerase activity"/>
    <property type="evidence" value="ECO:0007669"/>
    <property type="project" value="UniProtKB-KW"/>
</dbReference>
<keyword evidence="8" id="KW-0548">Nucleotidyltransferase</keyword>
<dbReference type="OrthoDB" id="413361at2759"/>
<organism evidence="11 12">
    <name type="scientific">Araneus ventricosus</name>
    <name type="common">Orbweaver spider</name>
    <name type="synonym">Epeira ventricosa</name>
    <dbReference type="NCBI Taxonomy" id="182803"/>
    <lineage>
        <taxon>Eukaryota</taxon>
        <taxon>Metazoa</taxon>
        <taxon>Ecdysozoa</taxon>
        <taxon>Arthropoda</taxon>
        <taxon>Chelicerata</taxon>
        <taxon>Arachnida</taxon>
        <taxon>Araneae</taxon>
        <taxon>Araneomorphae</taxon>
        <taxon>Entelegynae</taxon>
        <taxon>Araneoidea</taxon>
        <taxon>Araneidae</taxon>
        <taxon>Araneus</taxon>
    </lineage>
</organism>
<gene>
    <name evidence="11" type="ORF">AVEN_255155_1</name>
</gene>
<keyword evidence="3" id="KW-0255">Endonuclease</keyword>
<sequence length="129" mass="14921">MYDVFQTFLRFQRRSERFLGRKIVSVKTDEGLEFCNKDIDNFLEQQGINHQKINTYTPEQNGVAERYNLTAIDGIKALLKSSGAAQKFWVYFASRILGTGFVTKTVIKLLSKNIQVKSHRYRILNLLAV</sequence>
<keyword evidence="2" id="KW-0479">Metal-binding</keyword>
<dbReference type="GO" id="GO:0004519">
    <property type="term" value="F:endonuclease activity"/>
    <property type="evidence" value="ECO:0007669"/>
    <property type="project" value="UniProtKB-KW"/>
</dbReference>
<dbReference type="InterPro" id="IPR036397">
    <property type="entry name" value="RNaseH_sf"/>
</dbReference>
<dbReference type="AlphaFoldDB" id="A0A4Y2BCZ5"/>
<evidence type="ECO:0000256" key="8">
    <source>
        <dbReference type="ARBA" id="ARBA00022932"/>
    </source>
</evidence>
<evidence type="ECO:0000259" key="10">
    <source>
        <dbReference type="PROSITE" id="PS50994"/>
    </source>
</evidence>
<comment type="caution">
    <text evidence="11">The sequence shown here is derived from an EMBL/GenBank/DDBJ whole genome shotgun (WGS) entry which is preliminary data.</text>
</comment>
<dbReference type="PANTHER" id="PTHR42648">
    <property type="entry name" value="TRANSPOSASE, PUTATIVE-RELATED"/>
    <property type="match status" value="1"/>
</dbReference>
<evidence type="ECO:0000256" key="7">
    <source>
        <dbReference type="ARBA" id="ARBA00022918"/>
    </source>
</evidence>
<evidence type="ECO:0000256" key="9">
    <source>
        <dbReference type="ARBA" id="ARBA00023172"/>
    </source>
</evidence>
<keyword evidence="6" id="KW-0229">DNA integration</keyword>
<dbReference type="Proteomes" id="UP000499080">
    <property type="component" value="Unassembled WGS sequence"/>
</dbReference>
<dbReference type="GO" id="GO:0003964">
    <property type="term" value="F:RNA-directed DNA polymerase activity"/>
    <property type="evidence" value="ECO:0007669"/>
    <property type="project" value="UniProtKB-KW"/>
</dbReference>
<name>A0A4Y2BCZ5_ARAVE</name>
<evidence type="ECO:0000256" key="3">
    <source>
        <dbReference type="ARBA" id="ARBA00022759"/>
    </source>
</evidence>
<dbReference type="EMBL" id="BGPR01000063">
    <property type="protein sequence ID" value="GBL88994.1"/>
    <property type="molecule type" value="Genomic_DNA"/>
</dbReference>
<accession>A0A4Y2BCZ5</accession>
<proteinExistence type="predicted"/>
<keyword evidence="8" id="KW-0808">Transferase</keyword>
<protein>
    <recommendedName>
        <fullName evidence="10">Integrase catalytic domain-containing protein</fullName>
    </recommendedName>
</protein>
<evidence type="ECO:0000313" key="12">
    <source>
        <dbReference type="Proteomes" id="UP000499080"/>
    </source>
</evidence>
<keyword evidence="12" id="KW-1185">Reference proteome</keyword>
<keyword evidence="5" id="KW-0460">Magnesium</keyword>
<dbReference type="GO" id="GO:0016787">
    <property type="term" value="F:hydrolase activity"/>
    <property type="evidence" value="ECO:0007669"/>
    <property type="project" value="UniProtKB-KW"/>
</dbReference>
<dbReference type="PANTHER" id="PTHR42648:SF11">
    <property type="entry name" value="TRANSPOSON TY4-P GAG-POL POLYPROTEIN"/>
    <property type="match status" value="1"/>
</dbReference>
<evidence type="ECO:0000313" key="11">
    <source>
        <dbReference type="EMBL" id="GBL88994.1"/>
    </source>
</evidence>
<dbReference type="GO" id="GO:0006310">
    <property type="term" value="P:DNA recombination"/>
    <property type="evidence" value="ECO:0007669"/>
    <property type="project" value="UniProtKB-KW"/>
</dbReference>
<dbReference type="InterPro" id="IPR012337">
    <property type="entry name" value="RNaseH-like_sf"/>
</dbReference>
<reference evidence="11 12" key="1">
    <citation type="journal article" date="2019" name="Sci. Rep.">
        <title>Orb-weaving spider Araneus ventricosus genome elucidates the spidroin gene catalogue.</title>
        <authorList>
            <person name="Kono N."/>
            <person name="Nakamura H."/>
            <person name="Ohtoshi R."/>
            <person name="Moran D.A.P."/>
            <person name="Shinohara A."/>
            <person name="Yoshida Y."/>
            <person name="Fujiwara M."/>
            <person name="Mori M."/>
            <person name="Tomita M."/>
            <person name="Arakawa K."/>
        </authorList>
    </citation>
    <scope>NUCLEOTIDE SEQUENCE [LARGE SCALE GENOMIC DNA]</scope>
</reference>
<evidence type="ECO:0000256" key="1">
    <source>
        <dbReference type="ARBA" id="ARBA00022722"/>
    </source>
</evidence>
<dbReference type="PROSITE" id="PS50994">
    <property type="entry name" value="INTEGRASE"/>
    <property type="match status" value="1"/>
</dbReference>
<dbReference type="GO" id="GO:0003676">
    <property type="term" value="F:nucleic acid binding"/>
    <property type="evidence" value="ECO:0007669"/>
    <property type="project" value="InterPro"/>
</dbReference>
<keyword evidence="4" id="KW-0378">Hydrolase</keyword>
<keyword evidence="8" id="KW-0239">DNA-directed DNA polymerase</keyword>
<dbReference type="InterPro" id="IPR039537">
    <property type="entry name" value="Retrotran_Ty1/copia-like"/>
</dbReference>
<dbReference type="SUPFAM" id="SSF53098">
    <property type="entry name" value="Ribonuclease H-like"/>
    <property type="match status" value="1"/>
</dbReference>
<keyword evidence="9" id="KW-0233">DNA recombination</keyword>
<evidence type="ECO:0000256" key="4">
    <source>
        <dbReference type="ARBA" id="ARBA00022801"/>
    </source>
</evidence>
<evidence type="ECO:0000256" key="2">
    <source>
        <dbReference type="ARBA" id="ARBA00022723"/>
    </source>
</evidence>
<keyword evidence="7" id="KW-0695">RNA-directed DNA polymerase</keyword>
<dbReference type="InterPro" id="IPR001584">
    <property type="entry name" value="Integrase_cat-core"/>
</dbReference>
<evidence type="ECO:0000256" key="5">
    <source>
        <dbReference type="ARBA" id="ARBA00022842"/>
    </source>
</evidence>
<dbReference type="Gene3D" id="3.30.420.10">
    <property type="entry name" value="Ribonuclease H-like superfamily/Ribonuclease H"/>
    <property type="match status" value="1"/>
</dbReference>
<evidence type="ECO:0000256" key="6">
    <source>
        <dbReference type="ARBA" id="ARBA00022908"/>
    </source>
</evidence>
<feature type="domain" description="Integrase catalytic" evidence="10">
    <location>
        <begin position="1"/>
        <end position="129"/>
    </location>
</feature>
<dbReference type="GO" id="GO:0046872">
    <property type="term" value="F:metal ion binding"/>
    <property type="evidence" value="ECO:0007669"/>
    <property type="project" value="UniProtKB-KW"/>
</dbReference>
<dbReference type="GO" id="GO:0015074">
    <property type="term" value="P:DNA integration"/>
    <property type="evidence" value="ECO:0007669"/>
    <property type="project" value="UniProtKB-KW"/>
</dbReference>
<keyword evidence="1" id="KW-0540">Nuclease</keyword>